<dbReference type="AlphaFoldDB" id="A0A7W7QH26"/>
<dbReference type="EMBL" id="JACHJP010000001">
    <property type="protein sequence ID" value="MBB4913476.1"/>
    <property type="molecule type" value="Genomic_DNA"/>
</dbReference>
<reference evidence="5 6" key="1">
    <citation type="submission" date="2020-08" db="EMBL/GenBank/DDBJ databases">
        <title>Genomic Encyclopedia of Type Strains, Phase III (KMG-III): the genomes of soil and plant-associated and newly described type strains.</title>
        <authorList>
            <person name="Whitman W."/>
        </authorList>
    </citation>
    <scope>NUCLEOTIDE SEQUENCE [LARGE SCALE GENOMIC DNA]</scope>
    <source>
        <strain evidence="5 6">CECT 8840</strain>
    </source>
</reference>
<keyword evidence="1" id="KW-0677">Repeat</keyword>
<dbReference type="InterPro" id="IPR050498">
    <property type="entry name" value="Ycf3"/>
</dbReference>
<feature type="region of interest" description="Disordered" evidence="4">
    <location>
        <begin position="1"/>
        <end position="23"/>
    </location>
</feature>
<protein>
    <submittedName>
        <fullName evidence="5">Tetratricopeptide (TPR) repeat protein</fullName>
    </submittedName>
</protein>
<dbReference type="InterPro" id="IPR019734">
    <property type="entry name" value="TPR_rpt"/>
</dbReference>
<dbReference type="PANTHER" id="PTHR44858:SF1">
    <property type="entry name" value="UDP-N-ACETYLGLUCOSAMINE--PEPTIDE N-ACETYLGLUCOSAMINYLTRANSFERASE SPINDLY-RELATED"/>
    <property type="match status" value="1"/>
</dbReference>
<dbReference type="SMART" id="SM00028">
    <property type="entry name" value="TPR"/>
    <property type="match status" value="7"/>
</dbReference>
<accession>A0A7W7QH26</accession>
<feature type="repeat" description="TPR" evidence="3">
    <location>
        <begin position="577"/>
        <end position="610"/>
    </location>
</feature>
<organism evidence="5 6">
    <name type="scientific">Streptosporangium saharense</name>
    <dbReference type="NCBI Taxonomy" id="1706840"/>
    <lineage>
        <taxon>Bacteria</taxon>
        <taxon>Bacillati</taxon>
        <taxon>Actinomycetota</taxon>
        <taxon>Actinomycetes</taxon>
        <taxon>Streptosporangiales</taxon>
        <taxon>Streptosporangiaceae</taxon>
        <taxon>Streptosporangium</taxon>
    </lineage>
</organism>
<dbReference type="InterPro" id="IPR011990">
    <property type="entry name" value="TPR-like_helical_dom_sf"/>
</dbReference>
<evidence type="ECO:0000256" key="1">
    <source>
        <dbReference type="ARBA" id="ARBA00022737"/>
    </source>
</evidence>
<sequence length="696" mass="77151">MPAHLRIVGERRTDRSRRATEEPYGERAVVAGCHQRLRGPYTGVDTLLRAMLPEAYGRWPELVERHRVELLYGVPELAELVGEAPQQLAFKGPFEERTRFYGSQMIRCMNQGIVTFLNEHARRLAEAGDPSLLVVFEDAHAAESSTQELIALLLRRADPERLRVLVCTTSTAALTEELEGALARHALSVHAVPGERSLDGRSAEELVRAHVMADGIGDDPAELAAYEAADPEFVRRLHDLRAEELSVGADVGTRMGAIPYHRERGADPGGLGREALTDGLRISAEIGFSAMTLDMGLRGRAVTDPVAHPDDFRRFTALAANALVPLHRLEESFDLYMDLRRRYTDPNAHMISSYGIAMLYTRFFSPRDHETALAWQNNAVAIAALLPDARERTLRQVFNDNALALIEMHRGNLEHGLDLIRVGIERLDAMLEPDEWVVHRSQLLYNRTRLLAALGRVDEAYADFTVLIEMDPYYTDYLCERAKISRRRGDLDAALADYDRAVTMAPPFPELYYNRGTARLDAGDVEGALADFDYVLEMEPDDVATRMRRAEVFLGLGDFEAAEADVVAGLDLRPTDPELLCMRGTVALERGDAERAARLLDTALDADPGYAAALVNRAVAHFELGHPRAAVEDLTRVLDLLGPDPDVLLNRGLAHEAAGSADLALRDVETALELPGADVAELEPVRERCRRQLSGV</sequence>
<evidence type="ECO:0000313" key="6">
    <source>
        <dbReference type="Proteomes" id="UP000552644"/>
    </source>
</evidence>
<dbReference type="Proteomes" id="UP000552644">
    <property type="component" value="Unassembled WGS sequence"/>
</dbReference>
<evidence type="ECO:0000256" key="4">
    <source>
        <dbReference type="SAM" id="MobiDB-lite"/>
    </source>
</evidence>
<gene>
    <name evidence="5" type="ORF">FHS44_000548</name>
</gene>
<dbReference type="Pfam" id="PF13371">
    <property type="entry name" value="TPR_9"/>
    <property type="match status" value="1"/>
</dbReference>
<feature type="compositionally biased region" description="Basic and acidic residues" evidence="4">
    <location>
        <begin position="7"/>
        <end position="23"/>
    </location>
</feature>
<dbReference type="SUPFAM" id="SSF48452">
    <property type="entry name" value="TPR-like"/>
    <property type="match status" value="2"/>
</dbReference>
<keyword evidence="6" id="KW-1185">Reference proteome</keyword>
<keyword evidence="2 3" id="KW-0802">TPR repeat</keyword>
<evidence type="ECO:0000256" key="2">
    <source>
        <dbReference type="ARBA" id="ARBA00022803"/>
    </source>
</evidence>
<dbReference type="PANTHER" id="PTHR44858">
    <property type="entry name" value="TETRATRICOPEPTIDE REPEAT PROTEIN 6"/>
    <property type="match status" value="1"/>
</dbReference>
<dbReference type="PROSITE" id="PS50005">
    <property type="entry name" value="TPR"/>
    <property type="match status" value="2"/>
</dbReference>
<evidence type="ECO:0000313" key="5">
    <source>
        <dbReference type="EMBL" id="MBB4913476.1"/>
    </source>
</evidence>
<feature type="repeat" description="TPR" evidence="3">
    <location>
        <begin position="509"/>
        <end position="542"/>
    </location>
</feature>
<dbReference type="Gene3D" id="1.25.40.10">
    <property type="entry name" value="Tetratricopeptide repeat domain"/>
    <property type="match status" value="3"/>
</dbReference>
<evidence type="ECO:0000256" key="3">
    <source>
        <dbReference type="PROSITE-ProRule" id="PRU00339"/>
    </source>
</evidence>
<name>A0A7W7QH26_9ACTN</name>
<comment type="caution">
    <text evidence="5">The sequence shown here is derived from an EMBL/GenBank/DDBJ whole genome shotgun (WGS) entry which is preliminary data.</text>
</comment>
<dbReference type="RefSeq" id="WP_184712250.1">
    <property type="nucleotide sequence ID" value="NZ_JACHJP010000001.1"/>
</dbReference>
<proteinExistence type="predicted"/>
<dbReference type="Pfam" id="PF14559">
    <property type="entry name" value="TPR_19"/>
    <property type="match status" value="1"/>
</dbReference>